<accession>A0A427TZA3</accession>
<dbReference type="EMBL" id="RSFA01000111">
    <property type="protein sequence ID" value="RSD29762.1"/>
    <property type="molecule type" value="Genomic_DNA"/>
</dbReference>
<reference evidence="1 2" key="1">
    <citation type="submission" date="2018-12" db="EMBL/GenBank/DDBJ databases">
        <title>Genomic taxonomy of the Vibrionaceae family.</title>
        <authorList>
            <person name="Gomez-Gil B."/>
            <person name="Enciso-Ibarra K."/>
        </authorList>
    </citation>
    <scope>NUCLEOTIDE SEQUENCE [LARGE SCALE GENOMIC DNA]</scope>
    <source>
        <strain evidence="1 2">CAIM 594</strain>
    </source>
</reference>
<sequence>MSFKYIATSIKDLAPSAGSTGSTGDITSQAEFVRSISCVTQNVDKERVNQRNVLSRQDRQTTKSVHVQHQELKSYTHTLIPQTNSNSLAVSRLDRLAQNSKTNSIGKFIGRIFAHAMIDSISDESFNITGINNKLLKSLAEYAILGEIGSQAKGRDDYYQSLSKNKRFVYRKVYQYIKSSLSQPSTSNEPIKGWKSQKLHKVTAGIKSSILDQPEIKNVRFREMVSSQFNKKADTFVAKSSSKIDKDYTKSKRHKLGYAITAGFISVLRARTPGALANIEHVNKVFDTCNPVIDVYDAMTTAQQTVTPAKLNTAFTNSFGNPLDSITETLSTTTKAVSDATNEVSFNKFLTAINNYWFSNQEGNKAE</sequence>
<comment type="caution">
    <text evidence="1">The sequence shown here is derived from an EMBL/GenBank/DDBJ whole genome shotgun (WGS) entry which is preliminary data.</text>
</comment>
<dbReference type="RefSeq" id="WP_125323015.1">
    <property type="nucleotide sequence ID" value="NZ_AP024890.1"/>
</dbReference>
<dbReference type="Proteomes" id="UP000269041">
    <property type="component" value="Unassembled WGS sequence"/>
</dbReference>
<keyword evidence="2" id="KW-1185">Reference proteome</keyword>
<organism evidence="1 2">
    <name type="scientific">Vibrio pectenicida</name>
    <dbReference type="NCBI Taxonomy" id="62763"/>
    <lineage>
        <taxon>Bacteria</taxon>
        <taxon>Pseudomonadati</taxon>
        <taxon>Pseudomonadota</taxon>
        <taxon>Gammaproteobacteria</taxon>
        <taxon>Vibrionales</taxon>
        <taxon>Vibrionaceae</taxon>
        <taxon>Vibrio</taxon>
    </lineage>
</organism>
<protein>
    <submittedName>
        <fullName evidence="1">Uncharacterized protein</fullName>
    </submittedName>
</protein>
<dbReference type="OrthoDB" id="9822332at2"/>
<dbReference type="AlphaFoldDB" id="A0A427TZA3"/>
<name>A0A427TZA3_9VIBR</name>
<evidence type="ECO:0000313" key="2">
    <source>
        <dbReference type="Proteomes" id="UP000269041"/>
    </source>
</evidence>
<proteinExistence type="predicted"/>
<evidence type="ECO:0000313" key="1">
    <source>
        <dbReference type="EMBL" id="RSD29762.1"/>
    </source>
</evidence>
<gene>
    <name evidence="1" type="ORF">EJA03_17440</name>
</gene>